<dbReference type="Proteomes" id="UP000092154">
    <property type="component" value="Unassembled WGS sequence"/>
</dbReference>
<gene>
    <name evidence="1" type="ORF">K503DRAFT_167492</name>
</gene>
<protein>
    <submittedName>
        <fullName evidence="1">Uncharacterized protein</fullName>
    </submittedName>
</protein>
<reference evidence="1 2" key="1">
    <citation type="submission" date="2016-06" db="EMBL/GenBank/DDBJ databases">
        <title>Comparative genomics of the ectomycorrhizal sister species Rhizopogon vinicolor and Rhizopogon vesiculosus (Basidiomycota: Boletales) reveals a divergence of the mating type B locus.</title>
        <authorList>
            <consortium name="DOE Joint Genome Institute"/>
            <person name="Mujic A.B."/>
            <person name="Kuo A."/>
            <person name="Tritt A."/>
            <person name="Lipzen A."/>
            <person name="Chen C."/>
            <person name="Johnson J."/>
            <person name="Sharma A."/>
            <person name="Barry K."/>
            <person name="Grigoriev I.V."/>
            <person name="Spatafora J.W."/>
        </authorList>
    </citation>
    <scope>NUCLEOTIDE SEQUENCE [LARGE SCALE GENOMIC DNA]</scope>
    <source>
        <strain evidence="1 2">AM-OR11-026</strain>
    </source>
</reference>
<evidence type="ECO:0000313" key="2">
    <source>
        <dbReference type="Proteomes" id="UP000092154"/>
    </source>
</evidence>
<keyword evidence="2" id="KW-1185">Reference proteome</keyword>
<evidence type="ECO:0000313" key="1">
    <source>
        <dbReference type="EMBL" id="OAX43350.1"/>
    </source>
</evidence>
<dbReference type="EMBL" id="KV448139">
    <property type="protein sequence ID" value="OAX43350.1"/>
    <property type="molecule type" value="Genomic_DNA"/>
</dbReference>
<proteinExistence type="predicted"/>
<sequence length="181" mass="20402">MPLHINWLCDFLFPTTYIPRTQIQLRCTLPWFPYLHLGPETIIWKGGPYTSFLVVYRALHRICMPMAPRSCHPSRLILSAHQMNTKSVVCHGGTPSGVVSSAGNCSEEIYHSFTLVRQAPSWNLQGVCGTAMSHSLSRSIYIINTESQRLMKHIPPWCSMVCARALSHCRPTTAKGRPPRV</sequence>
<dbReference type="InParanoid" id="A0A1B7NF18"/>
<dbReference type="AlphaFoldDB" id="A0A1B7NF18"/>
<accession>A0A1B7NF18</accession>
<organism evidence="1 2">
    <name type="scientific">Rhizopogon vinicolor AM-OR11-026</name>
    <dbReference type="NCBI Taxonomy" id="1314800"/>
    <lineage>
        <taxon>Eukaryota</taxon>
        <taxon>Fungi</taxon>
        <taxon>Dikarya</taxon>
        <taxon>Basidiomycota</taxon>
        <taxon>Agaricomycotina</taxon>
        <taxon>Agaricomycetes</taxon>
        <taxon>Agaricomycetidae</taxon>
        <taxon>Boletales</taxon>
        <taxon>Suillineae</taxon>
        <taxon>Rhizopogonaceae</taxon>
        <taxon>Rhizopogon</taxon>
    </lineage>
</organism>
<name>A0A1B7NF18_9AGAM</name>